<proteinExistence type="predicted"/>
<organism evidence="1 2">
    <name type="scientific">Acrobeloides nanus</name>
    <dbReference type="NCBI Taxonomy" id="290746"/>
    <lineage>
        <taxon>Eukaryota</taxon>
        <taxon>Metazoa</taxon>
        <taxon>Ecdysozoa</taxon>
        <taxon>Nematoda</taxon>
        <taxon>Chromadorea</taxon>
        <taxon>Rhabditida</taxon>
        <taxon>Tylenchina</taxon>
        <taxon>Cephalobomorpha</taxon>
        <taxon>Cephaloboidea</taxon>
        <taxon>Cephalobidae</taxon>
        <taxon>Acrobeloides</taxon>
    </lineage>
</organism>
<evidence type="ECO:0000313" key="1">
    <source>
        <dbReference type="Proteomes" id="UP000887540"/>
    </source>
</evidence>
<dbReference type="PANTHER" id="PTHR38608:SF4">
    <property type="entry name" value="PROTEIN CBG07207"/>
    <property type="match status" value="1"/>
</dbReference>
<accession>A0A914D2V6</accession>
<dbReference type="PANTHER" id="PTHR38608">
    <property type="entry name" value="PROTEIN CBG07207"/>
    <property type="match status" value="1"/>
</dbReference>
<evidence type="ECO:0000313" key="2">
    <source>
        <dbReference type="WBParaSite" id="ACRNAN_scaffold18118.g30804.t1"/>
    </source>
</evidence>
<dbReference type="AlphaFoldDB" id="A0A914D2V6"/>
<name>A0A914D2V6_9BILA</name>
<protein>
    <submittedName>
        <fullName evidence="2">Uncharacterized protein</fullName>
    </submittedName>
</protein>
<dbReference type="Proteomes" id="UP000887540">
    <property type="component" value="Unplaced"/>
</dbReference>
<dbReference type="WBParaSite" id="ACRNAN_scaffold18118.g30804.t1">
    <property type="protein sequence ID" value="ACRNAN_scaffold18118.g30804.t1"/>
    <property type="gene ID" value="ACRNAN_scaffold18118.g30804"/>
</dbReference>
<keyword evidence="1" id="KW-1185">Reference proteome</keyword>
<sequence>MIGMMNGGPMTDNPVEFYSSPKKSSLYELQPKEKVSYTQDGRVLLDGQLVEKNVVPPEKLWEETLLRAFCYTSYRGYILDKESKERYGKRFRFFRAKNSSRSQREASSTSRLPRYFTNLFERKT</sequence>
<reference evidence="2" key="1">
    <citation type="submission" date="2022-11" db="UniProtKB">
        <authorList>
            <consortium name="WormBaseParasite"/>
        </authorList>
    </citation>
    <scope>IDENTIFICATION</scope>
</reference>